<keyword evidence="3" id="KW-0812">Transmembrane</keyword>
<dbReference type="InterPro" id="IPR013747">
    <property type="entry name" value="ACP_syn_III_C"/>
</dbReference>
<dbReference type="SUPFAM" id="SSF53901">
    <property type="entry name" value="Thiolase-like"/>
    <property type="match status" value="1"/>
</dbReference>
<evidence type="ECO:0000313" key="5">
    <source>
        <dbReference type="EMBL" id="GGU81420.1"/>
    </source>
</evidence>
<dbReference type="PANTHER" id="PTHR34069">
    <property type="entry name" value="3-OXOACYL-[ACYL-CARRIER-PROTEIN] SYNTHASE 3"/>
    <property type="match status" value="1"/>
</dbReference>
<sequence>MATNIQHVGNTSAASVPILLAQEVADGRIKPDGRLLLTAFGYGLSWAATILVWPEFGQA</sequence>
<proteinExistence type="predicted"/>
<keyword evidence="1" id="KW-0808">Transferase</keyword>
<keyword evidence="2" id="KW-0012">Acyltransferase</keyword>
<protein>
    <recommendedName>
        <fullName evidence="4">Beta-ketoacyl-[acyl-carrier-protein] synthase III C-terminal domain-containing protein</fullName>
    </recommendedName>
</protein>
<evidence type="ECO:0000256" key="1">
    <source>
        <dbReference type="ARBA" id="ARBA00022679"/>
    </source>
</evidence>
<keyword evidence="6" id="KW-1185">Reference proteome</keyword>
<reference evidence="6" key="1">
    <citation type="journal article" date="2019" name="Int. J. Syst. Evol. Microbiol.">
        <title>The Global Catalogue of Microorganisms (GCM) 10K type strain sequencing project: providing services to taxonomists for standard genome sequencing and annotation.</title>
        <authorList>
            <consortium name="The Broad Institute Genomics Platform"/>
            <consortium name="The Broad Institute Genome Sequencing Center for Infectious Disease"/>
            <person name="Wu L."/>
            <person name="Ma J."/>
        </authorList>
    </citation>
    <scope>NUCLEOTIDE SEQUENCE [LARGE SCALE GENOMIC DNA]</scope>
    <source>
        <strain evidence="6">JCM 3296</strain>
    </source>
</reference>
<dbReference type="PANTHER" id="PTHR34069:SF2">
    <property type="entry name" value="BETA-KETOACYL-[ACYL-CARRIER-PROTEIN] SYNTHASE III"/>
    <property type="match status" value="1"/>
</dbReference>
<dbReference type="EMBL" id="BMRE01000077">
    <property type="protein sequence ID" value="GGU81420.1"/>
    <property type="molecule type" value="Genomic_DNA"/>
</dbReference>
<gene>
    <name evidence="5" type="ORF">GCM10010178_85110</name>
</gene>
<keyword evidence="3" id="KW-1133">Transmembrane helix</keyword>
<comment type="caution">
    <text evidence="5">The sequence shown here is derived from an EMBL/GenBank/DDBJ whole genome shotgun (WGS) entry which is preliminary data.</text>
</comment>
<dbReference type="Proteomes" id="UP000649573">
    <property type="component" value="Unassembled WGS sequence"/>
</dbReference>
<evidence type="ECO:0000256" key="3">
    <source>
        <dbReference type="SAM" id="Phobius"/>
    </source>
</evidence>
<dbReference type="InterPro" id="IPR016039">
    <property type="entry name" value="Thiolase-like"/>
</dbReference>
<dbReference type="RefSeq" id="WP_229813424.1">
    <property type="nucleotide sequence ID" value="NZ_BMRE01000077.1"/>
</dbReference>
<keyword evidence="3" id="KW-0472">Membrane</keyword>
<evidence type="ECO:0000259" key="4">
    <source>
        <dbReference type="Pfam" id="PF08541"/>
    </source>
</evidence>
<feature type="domain" description="Beta-ketoacyl-[acyl-carrier-protein] synthase III C-terminal" evidence="4">
    <location>
        <begin position="2"/>
        <end position="53"/>
    </location>
</feature>
<feature type="transmembrane region" description="Helical" evidence="3">
    <location>
        <begin position="35"/>
        <end position="53"/>
    </location>
</feature>
<evidence type="ECO:0000256" key="2">
    <source>
        <dbReference type="ARBA" id="ARBA00023315"/>
    </source>
</evidence>
<organism evidence="5 6">
    <name type="scientific">Lentzea flava</name>
    <dbReference type="NCBI Taxonomy" id="103732"/>
    <lineage>
        <taxon>Bacteria</taxon>
        <taxon>Bacillati</taxon>
        <taxon>Actinomycetota</taxon>
        <taxon>Actinomycetes</taxon>
        <taxon>Pseudonocardiales</taxon>
        <taxon>Pseudonocardiaceae</taxon>
        <taxon>Lentzea</taxon>
    </lineage>
</organism>
<dbReference type="Pfam" id="PF08541">
    <property type="entry name" value="ACP_syn_III_C"/>
    <property type="match status" value="1"/>
</dbReference>
<dbReference type="Gene3D" id="3.40.47.10">
    <property type="match status" value="1"/>
</dbReference>
<accession>A0ABQ2VDM7</accession>
<evidence type="ECO:0000313" key="6">
    <source>
        <dbReference type="Proteomes" id="UP000649573"/>
    </source>
</evidence>
<name>A0ABQ2VDM7_9PSEU</name>